<proteinExistence type="predicted"/>
<reference evidence="1 2" key="1">
    <citation type="submission" date="2016-10" db="EMBL/GenBank/DDBJ databases">
        <authorList>
            <person name="de Groot N.N."/>
        </authorList>
    </citation>
    <scope>NUCLEOTIDE SEQUENCE [LARGE SCALE GENOMIC DNA]</scope>
    <source>
        <strain evidence="1 2">DSM 1041</strain>
    </source>
</reference>
<sequence length="224" mass="25860">MHTSKPHMPKLLLNQREIRKEFAHLTRREDNERLYLEIDSQPDKTDISAEVRHALAPGYRLLRIDERETSLVHENFEIALLNYVTRTVVYYNKVIMAGVVDLDCRPATQLLVWRSADQLHSAVLRDLPKDVFFNYILERYDVILSDDARTGEGHFFWRRQLSTALALKLCVYLYKKMGATLLPIPDQAALDELDEEICGEDAQHEHHLAIISKVELPAGLVAEV</sequence>
<dbReference type="AlphaFoldDB" id="A0A1H6W3D4"/>
<dbReference type="STRING" id="170623.SAMN04244579_03108"/>
<dbReference type="Proteomes" id="UP000199005">
    <property type="component" value="Unassembled WGS sequence"/>
</dbReference>
<name>A0A1H6W3D4_9GAMM</name>
<dbReference type="EMBL" id="FNYO01000038">
    <property type="protein sequence ID" value="SEJ09774.1"/>
    <property type="molecule type" value="Genomic_DNA"/>
</dbReference>
<organism evidence="1 2">
    <name type="scientific">Azotobacter beijerinckii</name>
    <dbReference type="NCBI Taxonomy" id="170623"/>
    <lineage>
        <taxon>Bacteria</taxon>
        <taxon>Pseudomonadati</taxon>
        <taxon>Pseudomonadota</taxon>
        <taxon>Gammaproteobacteria</taxon>
        <taxon>Pseudomonadales</taxon>
        <taxon>Pseudomonadaceae</taxon>
        <taxon>Azotobacter</taxon>
    </lineage>
</organism>
<accession>A0A1H6W3D4</accession>
<evidence type="ECO:0000313" key="1">
    <source>
        <dbReference type="EMBL" id="SEJ09774.1"/>
    </source>
</evidence>
<protein>
    <submittedName>
        <fullName evidence="1">Uncharacterized protein</fullName>
    </submittedName>
</protein>
<gene>
    <name evidence="1" type="ORF">SAMN04244579_03108</name>
</gene>
<evidence type="ECO:0000313" key="2">
    <source>
        <dbReference type="Proteomes" id="UP000199005"/>
    </source>
</evidence>